<dbReference type="Pfam" id="PF03724">
    <property type="entry name" value="META"/>
    <property type="match status" value="1"/>
</dbReference>
<dbReference type="Gene3D" id="2.40.128.270">
    <property type="match status" value="1"/>
</dbReference>
<dbReference type="InterPro" id="IPR053147">
    <property type="entry name" value="Hsp_HslJ-like"/>
</dbReference>
<dbReference type="PANTHER" id="PTHR35535">
    <property type="entry name" value="HEAT SHOCK PROTEIN HSLJ"/>
    <property type="match status" value="1"/>
</dbReference>
<dbReference type="InterPro" id="IPR038670">
    <property type="entry name" value="HslJ-like_sf"/>
</dbReference>
<keyword evidence="3" id="KW-1185">Reference proteome</keyword>
<evidence type="ECO:0000259" key="1">
    <source>
        <dbReference type="Pfam" id="PF03724"/>
    </source>
</evidence>
<dbReference type="EMBL" id="VANS01000002">
    <property type="protein sequence ID" value="TMM52987.1"/>
    <property type="molecule type" value="Genomic_DNA"/>
</dbReference>
<comment type="caution">
    <text evidence="2">The sequence shown here is derived from an EMBL/GenBank/DDBJ whole genome shotgun (WGS) entry which is preliminary data.</text>
</comment>
<reference evidence="2 3" key="1">
    <citation type="submission" date="2019-05" db="EMBL/GenBank/DDBJ databases">
        <title>Sulfitobacter sabulilitoris sp. nov., isolated from a marine sand.</title>
        <authorList>
            <person name="Yoon J.-H."/>
        </authorList>
    </citation>
    <scope>NUCLEOTIDE SEQUENCE [LARGE SCALE GENOMIC DNA]</scope>
    <source>
        <strain evidence="2 3">HSMS-29</strain>
    </source>
</reference>
<dbReference type="PANTHER" id="PTHR35535:SF1">
    <property type="entry name" value="HEAT SHOCK PROTEIN HSLJ"/>
    <property type="match status" value="1"/>
</dbReference>
<dbReference type="PROSITE" id="PS51257">
    <property type="entry name" value="PROKAR_LIPOPROTEIN"/>
    <property type="match status" value="1"/>
</dbReference>
<name>A0A5S3PG09_9RHOB</name>
<accession>A0A5S3PG09</accession>
<dbReference type="AlphaFoldDB" id="A0A5S3PG09"/>
<dbReference type="InterPro" id="IPR005184">
    <property type="entry name" value="DUF306_Meta_HslJ"/>
</dbReference>
<proteinExistence type="predicted"/>
<feature type="domain" description="DUF306" evidence="1">
    <location>
        <begin position="26"/>
        <end position="122"/>
    </location>
</feature>
<evidence type="ECO:0000313" key="3">
    <source>
        <dbReference type="Proteomes" id="UP000309550"/>
    </source>
</evidence>
<evidence type="ECO:0000313" key="2">
    <source>
        <dbReference type="EMBL" id="TMM52987.1"/>
    </source>
</evidence>
<organism evidence="2 3">
    <name type="scientific">Sulfitobacter sabulilitoris</name>
    <dbReference type="NCBI Taxonomy" id="2562655"/>
    <lineage>
        <taxon>Bacteria</taxon>
        <taxon>Pseudomonadati</taxon>
        <taxon>Pseudomonadota</taxon>
        <taxon>Alphaproteobacteria</taxon>
        <taxon>Rhodobacterales</taxon>
        <taxon>Roseobacteraceae</taxon>
        <taxon>Sulfitobacter</taxon>
    </lineage>
</organism>
<sequence>MRLLLTLSILGFLGCADETVTAYGAADKTWRLTELSGQPFSANATLTFPARGKIAGSAPCNRYTADMTVPYPWFETGPIAATRRACPDLDAESLYFDTLRAMTLSEVLGDTLILSTPGGAHMVFTTTGG</sequence>
<dbReference type="Proteomes" id="UP000309550">
    <property type="component" value="Unassembled WGS sequence"/>
</dbReference>
<dbReference type="RefSeq" id="WP_138662528.1">
    <property type="nucleotide sequence ID" value="NZ_VANS01000002.1"/>
</dbReference>
<dbReference type="OrthoDB" id="7777568at2"/>
<gene>
    <name evidence="2" type="ORF">FDT80_12140</name>
</gene>
<protein>
    <submittedName>
        <fullName evidence="2">META domain-containing protein</fullName>
    </submittedName>
</protein>